<evidence type="ECO:0000256" key="5">
    <source>
        <dbReference type="SAM" id="Phobius"/>
    </source>
</evidence>
<dbReference type="GO" id="GO:0097588">
    <property type="term" value="P:archaeal or bacterial-type flagellum-dependent cell motility"/>
    <property type="evidence" value="ECO:0007669"/>
    <property type="project" value="InterPro"/>
</dbReference>
<comment type="subcellular location">
    <subcellularLocation>
        <location evidence="1 4">Archaeal flagellum</location>
    </subcellularLocation>
</comment>
<dbReference type="RefSeq" id="WP_265581620.1">
    <property type="nucleotide sequence ID" value="NZ_CP036172.1"/>
</dbReference>
<proteinExistence type="inferred from homology"/>
<dbReference type="InterPro" id="IPR002774">
    <property type="entry name" value="Flagellin_arc-type"/>
</dbReference>
<evidence type="ECO:0000256" key="3">
    <source>
        <dbReference type="ARBA" id="ARBA00022440"/>
    </source>
</evidence>
<organism evidence="6 7">
    <name type="scientific">Methanofollis aquaemaris</name>
    <dbReference type="NCBI Taxonomy" id="126734"/>
    <lineage>
        <taxon>Archaea</taxon>
        <taxon>Methanobacteriati</taxon>
        <taxon>Methanobacteriota</taxon>
        <taxon>Stenosarchaea group</taxon>
        <taxon>Methanomicrobia</taxon>
        <taxon>Methanomicrobiales</taxon>
        <taxon>Methanomicrobiaceae</taxon>
        <taxon>Methanofollis</taxon>
    </lineage>
</organism>
<dbReference type="KEGG" id="maqe:RJ40_01665"/>
<accession>A0A8A3S1F0</accession>
<evidence type="ECO:0000256" key="4">
    <source>
        <dbReference type="RuleBase" id="RU361282"/>
    </source>
</evidence>
<comment type="function">
    <text evidence="4">Flagellin is the subunit protein which polymerizes to form the filaments of archaeal flagella.</text>
</comment>
<evidence type="ECO:0000313" key="7">
    <source>
        <dbReference type="Proteomes" id="UP001042704"/>
    </source>
</evidence>
<comment type="similarity">
    <text evidence="2 4">Belongs to the archaeal flagellin family.</text>
</comment>
<dbReference type="NCBIfam" id="TIGR02537">
    <property type="entry name" value="arch_flag_Nterm"/>
    <property type="match status" value="1"/>
</dbReference>
<sequence length="201" mass="21160">MRSFKQEEAFTGLEAAIVLIAFVVVAAVFSYVMLGAGFFTSQKSQEVVHSSMAQASSSVEIVGNVVGLGGSSHDNLTNVLFTISTTAGGSAYDVGDVLMTYTDKGGQYIVNRSSSVDRKTGKITPGVPGAGNWSVEQILNGNDDTLVQRGEQFLINVSIPADATAVSGDQFGIELKPAVGATLQLKKYVPTQVDNVTLLFE</sequence>
<keyword evidence="6" id="KW-0969">Cilium</keyword>
<dbReference type="PANTHER" id="PTHR35903:SF1">
    <property type="entry name" value="FLAGELLIN B1"/>
    <property type="match status" value="1"/>
</dbReference>
<keyword evidence="5" id="KW-0812">Transmembrane</keyword>
<dbReference type="InterPro" id="IPR013373">
    <property type="entry name" value="Flagellin/pilin_N_arc"/>
</dbReference>
<gene>
    <name evidence="6" type="ORF">RJ40_01665</name>
</gene>
<keyword evidence="5" id="KW-1133">Transmembrane helix</keyword>
<dbReference type="Pfam" id="PF01917">
    <property type="entry name" value="Flagellin_arch-type"/>
    <property type="match status" value="1"/>
</dbReference>
<evidence type="ECO:0000256" key="1">
    <source>
        <dbReference type="ARBA" id="ARBA00004618"/>
    </source>
</evidence>
<keyword evidence="7" id="KW-1185">Reference proteome</keyword>
<keyword evidence="6" id="KW-0282">Flagellum</keyword>
<feature type="transmembrane region" description="Helical" evidence="5">
    <location>
        <begin position="12"/>
        <end position="34"/>
    </location>
</feature>
<dbReference type="GeneID" id="76423024"/>
<evidence type="ECO:0000313" key="6">
    <source>
        <dbReference type="EMBL" id="QSZ66297.1"/>
    </source>
</evidence>
<keyword evidence="3 4" id="KW-0974">Archaeal flagellum</keyword>
<dbReference type="GO" id="GO:0005198">
    <property type="term" value="F:structural molecule activity"/>
    <property type="evidence" value="ECO:0007669"/>
    <property type="project" value="InterPro"/>
</dbReference>
<dbReference type="AlphaFoldDB" id="A0A8A3S1F0"/>
<keyword evidence="6" id="KW-0966">Cell projection</keyword>
<dbReference type="Proteomes" id="UP001042704">
    <property type="component" value="Chromosome"/>
</dbReference>
<protein>
    <recommendedName>
        <fullName evidence="4">Flagellin</fullName>
    </recommendedName>
</protein>
<reference evidence="6" key="2">
    <citation type="submission" date="2019-02" db="EMBL/GenBank/DDBJ databases">
        <authorList>
            <person name="Chen S.-C."/>
            <person name="Chien H.-H."/>
            <person name="Lai M.-C."/>
        </authorList>
    </citation>
    <scope>NUCLEOTIDE SEQUENCE</scope>
    <source>
        <strain evidence="6">N2F9704</strain>
    </source>
</reference>
<reference evidence="6" key="1">
    <citation type="journal article" date="2001" name="Int. J. Syst. Evol. Microbiol.">
        <title>Methanofollis aquaemaris sp. nov., a methanogen isolated from an aquaculture fish pond.</title>
        <authorList>
            <person name="Lai M.C."/>
            <person name="Chen S.C."/>
        </authorList>
    </citation>
    <scope>NUCLEOTIDE SEQUENCE</scope>
    <source>
        <strain evidence="6">N2F9704</strain>
    </source>
</reference>
<keyword evidence="5" id="KW-0472">Membrane</keyword>
<dbReference type="PANTHER" id="PTHR35903">
    <property type="entry name" value="FLAGELLIN B1"/>
    <property type="match status" value="1"/>
</dbReference>
<evidence type="ECO:0000256" key="2">
    <source>
        <dbReference type="ARBA" id="ARBA00010256"/>
    </source>
</evidence>
<dbReference type="EMBL" id="CP036172">
    <property type="protein sequence ID" value="QSZ66297.1"/>
    <property type="molecule type" value="Genomic_DNA"/>
</dbReference>
<name>A0A8A3S1F0_9EURY</name>
<dbReference type="GO" id="GO:0097589">
    <property type="term" value="C:archaeal-type flagellum"/>
    <property type="evidence" value="ECO:0007669"/>
    <property type="project" value="UniProtKB-SubCell"/>
</dbReference>